<protein>
    <submittedName>
        <fullName evidence="3">Transposase</fullName>
    </submittedName>
</protein>
<evidence type="ECO:0000259" key="1">
    <source>
        <dbReference type="Pfam" id="PF01548"/>
    </source>
</evidence>
<dbReference type="Pfam" id="PF02371">
    <property type="entry name" value="Transposase_20"/>
    <property type="match status" value="1"/>
</dbReference>
<dbReference type="Pfam" id="PF01548">
    <property type="entry name" value="DEDD_Tnp_IS110"/>
    <property type="match status" value="1"/>
</dbReference>
<dbReference type="InterPro" id="IPR047650">
    <property type="entry name" value="Transpos_IS110"/>
</dbReference>
<dbReference type="NCBIfam" id="NF033542">
    <property type="entry name" value="transpos_IS110"/>
    <property type="match status" value="1"/>
</dbReference>
<organism evidence="3 4">
    <name type="scientific">Bradyrhizobium erythrophlei</name>
    <dbReference type="NCBI Taxonomy" id="1437360"/>
    <lineage>
        <taxon>Bacteria</taxon>
        <taxon>Pseudomonadati</taxon>
        <taxon>Pseudomonadota</taxon>
        <taxon>Alphaproteobacteria</taxon>
        <taxon>Hyphomicrobiales</taxon>
        <taxon>Nitrobacteraceae</taxon>
        <taxon>Bradyrhizobium</taxon>
    </lineage>
</organism>
<proteinExistence type="predicted"/>
<dbReference type="InterPro" id="IPR003346">
    <property type="entry name" value="Transposase_20"/>
</dbReference>
<feature type="domain" description="Transposase IS116/IS110/IS902 C-terminal" evidence="2">
    <location>
        <begin position="225"/>
        <end position="299"/>
    </location>
</feature>
<dbReference type="PANTHER" id="PTHR33055:SF3">
    <property type="entry name" value="PUTATIVE TRANSPOSASE FOR IS117-RELATED"/>
    <property type="match status" value="1"/>
</dbReference>
<dbReference type="EMBL" id="LT670817">
    <property type="protein sequence ID" value="SHG27870.1"/>
    <property type="molecule type" value="Genomic_DNA"/>
</dbReference>
<dbReference type="PANTHER" id="PTHR33055">
    <property type="entry name" value="TRANSPOSASE FOR INSERTION SEQUENCE ELEMENT IS1111A"/>
    <property type="match status" value="1"/>
</dbReference>
<dbReference type="GO" id="GO:0003677">
    <property type="term" value="F:DNA binding"/>
    <property type="evidence" value="ECO:0007669"/>
    <property type="project" value="InterPro"/>
</dbReference>
<sequence length="374" mass="41645">MADCSEVFVGLDTSKLRNAVAIAEGGRNGEVRYLGEIENTEAATCKLVKKLAAQHRRLTFCYEAGPTGYDLHRLIKTLGHECVVVAPSLIPKKPGDRVKTNRRDALNLAKLLRAGELTAVWVPDARHEAMRDLVRAREAAVADLKSKRQQVLSLLLRLGRHYTGKRTWTRAHMNWLVSQKLAHREQRIAFEEMLLAVRQADERVIRLERAIAAAVTDWSLAEVVRALMAVRGLDLISATIFLAEIGDLSRFATPRQLMAYLGLVPGEESTGDRVWRGGITKAGNHRARRILVECSWSYRHPPRVGKKKLGKVEAAPPAVQEIAWKAQARLTARYRALARRGKRPTLVVTAIARELSGFIWVVSRAIGAPTTPAM</sequence>
<feature type="domain" description="Transposase IS110-like N-terminal" evidence="1">
    <location>
        <begin position="9"/>
        <end position="157"/>
    </location>
</feature>
<evidence type="ECO:0000313" key="3">
    <source>
        <dbReference type="EMBL" id="SHG27870.1"/>
    </source>
</evidence>
<name>A0A1M5IIX9_9BRAD</name>
<dbReference type="RefSeq" id="WP_079600235.1">
    <property type="nucleotide sequence ID" value="NZ_LT670817.1"/>
</dbReference>
<dbReference type="Proteomes" id="UP000189796">
    <property type="component" value="Chromosome I"/>
</dbReference>
<dbReference type="AlphaFoldDB" id="A0A1M5IIX9"/>
<evidence type="ECO:0000313" key="4">
    <source>
        <dbReference type="Proteomes" id="UP000189796"/>
    </source>
</evidence>
<dbReference type="OrthoDB" id="8261795at2"/>
<dbReference type="GO" id="GO:0004803">
    <property type="term" value="F:transposase activity"/>
    <property type="evidence" value="ECO:0007669"/>
    <property type="project" value="InterPro"/>
</dbReference>
<gene>
    <name evidence="3" type="ORF">SAMN05443248_0987</name>
</gene>
<dbReference type="GO" id="GO:0006313">
    <property type="term" value="P:DNA transposition"/>
    <property type="evidence" value="ECO:0007669"/>
    <property type="project" value="InterPro"/>
</dbReference>
<accession>A0A1M5IIX9</accession>
<dbReference type="InterPro" id="IPR002525">
    <property type="entry name" value="Transp_IS110-like_N"/>
</dbReference>
<reference evidence="3 4" key="1">
    <citation type="submission" date="2016-11" db="EMBL/GenBank/DDBJ databases">
        <authorList>
            <person name="Jaros S."/>
            <person name="Januszkiewicz K."/>
            <person name="Wedrychowicz H."/>
        </authorList>
    </citation>
    <scope>NUCLEOTIDE SEQUENCE [LARGE SCALE GENOMIC DNA]</scope>
    <source>
        <strain evidence="3 4">GAS138</strain>
    </source>
</reference>
<evidence type="ECO:0000259" key="2">
    <source>
        <dbReference type="Pfam" id="PF02371"/>
    </source>
</evidence>